<organism evidence="1 2">
    <name type="scientific">Candidatus Roizmanbacteria bacterium GW2011_GWB1_40_7</name>
    <dbReference type="NCBI Taxonomy" id="1618482"/>
    <lineage>
        <taxon>Bacteria</taxon>
        <taxon>Candidatus Roizmaniibacteriota</taxon>
    </lineage>
</organism>
<dbReference type="Proteomes" id="UP000034664">
    <property type="component" value="Unassembled WGS sequence"/>
</dbReference>
<gene>
    <name evidence="1" type="ORF">UU14_C0044G0011</name>
</gene>
<name>A0A0G0VFK9_9BACT</name>
<evidence type="ECO:0000313" key="2">
    <source>
        <dbReference type="Proteomes" id="UP000034664"/>
    </source>
</evidence>
<dbReference type="EMBL" id="LBZM01000044">
    <property type="protein sequence ID" value="KKR70840.1"/>
    <property type="molecule type" value="Genomic_DNA"/>
</dbReference>
<reference evidence="1 2" key="1">
    <citation type="journal article" date="2015" name="Nature">
        <title>rRNA introns, odd ribosomes, and small enigmatic genomes across a large radiation of phyla.</title>
        <authorList>
            <person name="Brown C.T."/>
            <person name="Hug L.A."/>
            <person name="Thomas B.C."/>
            <person name="Sharon I."/>
            <person name="Castelle C.J."/>
            <person name="Singh A."/>
            <person name="Wilkins M.J."/>
            <person name="Williams K.H."/>
            <person name="Banfield J.F."/>
        </authorList>
    </citation>
    <scope>NUCLEOTIDE SEQUENCE [LARGE SCALE GENOMIC DNA]</scope>
</reference>
<evidence type="ECO:0000313" key="1">
    <source>
        <dbReference type="EMBL" id="KKR70840.1"/>
    </source>
</evidence>
<dbReference type="Gene3D" id="1.10.10.60">
    <property type="entry name" value="Homeodomain-like"/>
    <property type="match status" value="1"/>
</dbReference>
<comment type="caution">
    <text evidence="1">The sequence shown here is derived from an EMBL/GenBank/DDBJ whole genome shotgun (WGS) entry which is preliminary data.</text>
</comment>
<dbReference type="AlphaFoldDB" id="A0A0G0VFK9"/>
<proteinExistence type="predicted"/>
<sequence>MKIELREKAIELRLQGYTYSEILKVTPVSRSTLSLWLRSVGLSTRQKQRITELKLQSAKRGALIRKQERIRKTIQIKTIASNEITQLTRKELWILGTALYWAEGSKEKTGANNSGIIFSNSDPFMIRIFLLWLLEFLHIKQENIVFEIYIHESHKNRLEVVKKYWSDHCSFPLSKFDRIYFKKEKIRTVRKNKSTDTYFGLLRVRVRKSTDLNRRIEGWIEGIIYHCGVV</sequence>
<accession>A0A0G0VFK9</accession>
<evidence type="ECO:0008006" key="3">
    <source>
        <dbReference type="Google" id="ProtNLM"/>
    </source>
</evidence>
<protein>
    <recommendedName>
        <fullName evidence="3">Resolvase helix-turn-helix domain protein</fullName>
    </recommendedName>
</protein>